<keyword evidence="5" id="KW-0611">Plant defense</keyword>
<dbReference type="Gene3D" id="3.30.1350.10">
    <property type="entry name" value="Thionin-like"/>
    <property type="match status" value="1"/>
</dbReference>
<keyword evidence="3" id="KW-0964">Secreted</keyword>
<evidence type="ECO:0000313" key="10">
    <source>
        <dbReference type="Proteomes" id="UP000604825"/>
    </source>
</evidence>
<dbReference type="GO" id="GO:0005576">
    <property type="term" value="C:extracellular region"/>
    <property type="evidence" value="ECO:0007669"/>
    <property type="project" value="UniProtKB-SubCell"/>
</dbReference>
<keyword evidence="10" id="KW-1185">Reference proteome</keyword>
<dbReference type="PROSITE" id="PS00271">
    <property type="entry name" value="THIONIN"/>
    <property type="match status" value="1"/>
</dbReference>
<evidence type="ECO:0000256" key="1">
    <source>
        <dbReference type="ARBA" id="ARBA00002847"/>
    </source>
</evidence>
<evidence type="ECO:0000256" key="5">
    <source>
        <dbReference type="ARBA" id="ARBA00022821"/>
    </source>
</evidence>
<dbReference type="GO" id="GO:0006952">
    <property type="term" value="P:defense response"/>
    <property type="evidence" value="ECO:0007669"/>
    <property type="project" value="UniProtKB-KW"/>
</dbReference>
<proteinExistence type="inferred from homology"/>
<dbReference type="OrthoDB" id="1094916at2759"/>
<evidence type="ECO:0000256" key="4">
    <source>
        <dbReference type="ARBA" id="ARBA00022656"/>
    </source>
</evidence>
<reference evidence="9" key="1">
    <citation type="submission" date="2020-10" db="EMBL/GenBank/DDBJ databases">
        <authorList>
            <person name="Han B."/>
            <person name="Lu T."/>
            <person name="Zhao Q."/>
            <person name="Huang X."/>
            <person name="Zhao Y."/>
        </authorList>
    </citation>
    <scope>NUCLEOTIDE SEQUENCE</scope>
</reference>
<dbReference type="Pfam" id="PF00321">
    <property type="entry name" value="Thionin"/>
    <property type="match status" value="1"/>
</dbReference>
<evidence type="ECO:0000256" key="8">
    <source>
        <dbReference type="SAM" id="SignalP"/>
    </source>
</evidence>
<protein>
    <recommendedName>
        <fullName evidence="11">Acidic protein</fullName>
    </recommendedName>
</protein>
<dbReference type="SUPFAM" id="SSF57429">
    <property type="entry name" value="Crambin-like"/>
    <property type="match status" value="1"/>
</dbReference>
<evidence type="ECO:0000256" key="6">
    <source>
        <dbReference type="ARBA" id="ARBA00023157"/>
    </source>
</evidence>
<sequence length="153" mass="16936">MDKTKSLVIMVLVLGLVLEQQSQLVHANSCCPSRTARRMYNACRVHQGASRETCARFARCKIVQGKCKDPHYIVDQSPYSDSEVANVVLEFCKSGCTSSVCNNIKTAVLQEDANDDAVDRCGEACHRFCTNTKQACHRFCTNTKHVDTATNVS</sequence>
<dbReference type="InterPro" id="IPR036391">
    <property type="entry name" value="Thionin-like_sf"/>
</dbReference>
<dbReference type="AlphaFoldDB" id="A0A811MJX9"/>
<feature type="chain" id="PRO_5032806168" description="Acidic protein" evidence="8">
    <location>
        <begin position="28"/>
        <end position="153"/>
    </location>
</feature>
<evidence type="ECO:0000313" key="9">
    <source>
        <dbReference type="EMBL" id="CAD6205851.1"/>
    </source>
</evidence>
<evidence type="ECO:0008006" key="11">
    <source>
        <dbReference type="Google" id="ProtNLM"/>
    </source>
</evidence>
<evidence type="ECO:0000256" key="3">
    <source>
        <dbReference type="ARBA" id="ARBA00022525"/>
    </source>
</evidence>
<dbReference type="Proteomes" id="UP000604825">
    <property type="component" value="Unassembled WGS sequence"/>
</dbReference>
<dbReference type="PRINTS" id="PR00287">
    <property type="entry name" value="THIONIN"/>
</dbReference>
<organism evidence="9 10">
    <name type="scientific">Miscanthus lutarioriparius</name>
    <dbReference type="NCBI Taxonomy" id="422564"/>
    <lineage>
        <taxon>Eukaryota</taxon>
        <taxon>Viridiplantae</taxon>
        <taxon>Streptophyta</taxon>
        <taxon>Embryophyta</taxon>
        <taxon>Tracheophyta</taxon>
        <taxon>Spermatophyta</taxon>
        <taxon>Magnoliopsida</taxon>
        <taxon>Liliopsida</taxon>
        <taxon>Poales</taxon>
        <taxon>Poaceae</taxon>
        <taxon>PACMAD clade</taxon>
        <taxon>Panicoideae</taxon>
        <taxon>Andropogonodae</taxon>
        <taxon>Andropogoneae</taxon>
        <taxon>Saccharinae</taxon>
        <taxon>Miscanthus</taxon>
    </lineage>
</organism>
<accession>A0A811MJX9</accession>
<name>A0A811MJX9_9POAL</name>
<dbReference type="GO" id="GO:0090729">
    <property type="term" value="F:toxin activity"/>
    <property type="evidence" value="ECO:0007669"/>
    <property type="project" value="UniProtKB-KW"/>
</dbReference>
<dbReference type="InterPro" id="IPR001010">
    <property type="entry name" value="Thionin"/>
</dbReference>
<keyword evidence="8" id="KW-0732">Signal</keyword>
<comment type="similarity">
    <text evidence="7">Belongs to the plant thionin (TC 1.C.44) family. 4 C-C subfamily.</text>
</comment>
<keyword evidence="4" id="KW-0800">Toxin</keyword>
<dbReference type="EMBL" id="CAJGYO010000001">
    <property type="protein sequence ID" value="CAD6205851.1"/>
    <property type="molecule type" value="Genomic_DNA"/>
</dbReference>
<feature type="signal peptide" evidence="8">
    <location>
        <begin position="1"/>
        <end position="27"/>
    </location>
</feature>
<evidence type="ECO:0000256" key="2">
    <source>
        <dbReference type="ARBA" id="ARBA00004613"/>
    </source>
</evidence>
<evidence type="ECO:0000256" key="7">
    <source>
        <dbReference type="ARBA" id="ARBA00043965"/>
    </source>
</evidence>
<comment type="subcellular location">
    <subcellularLocation>
        <location evidence="2">Secreted</location>
    </subcellularLocation>
</comment>
<comment type="caution">
    <text evidence="9">The sequence shown here is derived from an EMBL/GenBank/DDBJ whole genome shotgun (WGS) entry which is preliminary data.</text>
</comment>
<dbReference type="PANTHER" id="PTHR33920:SF2">
    <property type="entry name" value="THIONIN-2.1-RELATED"/>
    <property type="match status" value="1"/>
</dbReference>
<gene>
    <name evidence="9" type="ORF">NCGR_LOCUS3619</name>
</gene>
<dbReference type="PANTHER" id="PTHR33920">
    <property type="entry name" value="THIONIN-2.1-RELATED"/>
    <property type="match status" value="1"/>
</dbReference>
<comment type="function">
    <text evidence="1">Thionins are small plant proteins which are toxic to animal cells. They seem to exert their toxic effect at the level of the cell membrane. Their precise function is not known.</text>
</comment>
<keyword evidence="6" id="KW-1015">Disulfide bond</keyword>